<reference evidence="2 3" key="1">
    <citation type="submission" date="2018-05" db="EMBL/GenBank/DDBJ databases">
        <title>The draft genome of strain NS-104.</title>
        <authorList>
            <person name="Hang P."/>
            <person name="Jiang J."/>
        </authorList>
    </citation>
    <scope>NUCLEOTIDE SEQUENCE [LARGE SCALE GENOMIC DNA]</scope>
    <source>
        <strain evidence="2 3">NS-104</strain>
    </source>
</reference>
<dbReference type="PANTHER" id="PTHR37314">
    <property type="entry name" value="SLR0142 PROTEIN"/>
    <property type="match status" value="1"/>
</dbReference>
<feature type="transmembrane region" description="Helical" evidence="1">
    <location>
        <begin position="66"/>
        <end position="87"/>
    </location>
</feature>
<evidence type="ECO:0000313" key="3">
    <source>
        <dbReference type="Proteomes" id="UP000245252"/>
    </source>
</evidence>
<keyword evidence="1" id="KW-1133">Transmembrane helix</keyword>
<sequence length="240" mass="25380">MTRQRRRRIIAARRTGTGLALVAAISFVAGMTDAVGVIMSGDFVSFMTGNTTRAAIALGNGNLHHALVLFLAIATFVAGNALGVVVAYSAPRPIFAVLAGVSMVLAVASTVRAPDLALLQFLLIVLGMGMVNATVEQVGGLPIGLTYVTGALSRFGRGIGRFLMGDRRLDWTIQIIPWLGMIAGAIAGALLGGWLQSDALWIVAVVTMAAALVSRLIPRRLQTRFGHQAAQRPQPVQQRR</sequence>
<keyword evidence="3" id="KW-1185">Reference proteome</keyword>
<accession>A0A2U2DSJ8</accession>
<keyword evidence="1" id="KW-0812">Transmembrane</keyword>
<dbReference type="Pfam" id="PF06912">
    <property type="entry name" value="DUF1275"/>
    <property type="match status" value="1"/>
</dbReference>
<organism evidence="2 3">
    <name type="scientific">Metarhizobium album</name>
    <dbReference type="NCBI Taxonomy" id="2182425"/>
    <lineage>
        <taxon>Bacteria</taxon>
        <taxon>Pseudomonadati</taxon>
        <taxon>Pseudomonadota</taxon>
        <taxon>Alphaproteobacteria</taxon>
        <taxon>Hyphomicrobiales</taxon>
        <taxon>Rhizobiaceae</taxon>
        <taxon>Metarhizobium</taxon>
    </lineage>
</organism>
<dbReference type="OrthoDB" id="885342at2"/>
<feature type="transmembrane region" description="Helical" evidence="1">
    <location>
        <begin position="94"/>
        <end position="111"/>
    </location>
</feature>
<dbReference type="InterPro" id="IPR010699">
    <property type="entry name" value="DUF1275"/>
</dbReference>
<proteinExistence type="predicted"/>
<dbReference type="AlphaFoldDB" id="A0A2U2DSJ8"/>
<dbReference type="PANTHER" id="PTHR37314:SF4">
    <property type="entry name" value="UPF0700 TRANSMEMBRANE PROTEIN YOAK"/>
    <property type="match status" value="1"/>
</dbReference>
<gene>
    <name evidence="2" type="ORF">DEM27_12635</name>
</gene>
<evidence type="ECO:0000313" key="2">
    <source>
        <dbReference type="EMBL" id="PWE56261.1"/>
    </source>
</evidence>
<protein>
    <submittedName>
        <fullName evidence="2">DUF1275 domain-containing protein</fullName>
    </submittedName>
</protein>
<dbReference type="Proteomes" id="UP000245252">
    <property type="component" value="Unassembled WGS sequence"/>
</dbReference>
<feature type="transmembrane region" description="Helical" evidence="1">
    <location>
        <begin position="171"/>
        <end position="193"/>
    </location>
</feature>
<dbReference type="RefSeq" id="WP_109458581.1">
    <property type="nucleotide sequence ID" value="NZ_QFBC01000004.1"/>
</dbReference>
<feature type="transmembrane region" description="Helical" evidence="1">
    <location>
        <begin position="199"/>
        <end position="217"/>
    </location>
</feature>
<name>A0A2U2DSJ8_9HYPH</name>
<keyword evidence="1" id="KW-0472">Membrane</keyword>
<dbReference type="EMBL" id="QFBC01000004">
    <property type="protein sequence ID" value="PWE56261.1"/>
    <property type="molecule type" value="Genomic_DNA"/>
</dbReference>
<evidence type="ECO:0000256" key="1">
    <source>
        <dbReference type="SAM" id="Phobius"/>
    </source>
</evidence>
<comment type="caution">
    <text evidence="2">The sequence shown here is derived from an EMBL/GenBank/DDBJ whole genome shotgun (WGS) entry which is preliminary data.</text>
</comment>